<evidence type="ECO:0000313" key="6">
    <source>
        <dbReference type="EMBL" id="MBI3630955.1"/>
    </source>
</evidence>
<gene>
    <name evidence="4 6" type="primary">msrA</name>
    <name evidence="6" type="ORF">HY221_01295</name>
</gene>
<dbReference type="Gene3D" id="3.30.1060.10">
    <property type="entry name" value="Peptide methionine sulphoxide reductase MsrA"/>
    <property type="match status" value="1"/>
</dbReference>
<comment type="catalytic activity">
    <reaction evidence="2 4">
        <text>L-methionyl-[protein] + [thioredoxin]-disulfide + H2O = L-methionyl-(S)-S-oxide-[protein] + [thioredoxin]-dithiol</text>
        <dbReference type="Rhea" id="RHEA:14217"/>
        <dbReference type="Rhea" id="RHEA-COMP:10698"/>
        <dbReference type="Rhea" id="RHEA-COMP:10700"/>
        <dbReference type="Rhea" id="RHEA-COMP:12313"/>
        <dbReference type="Rhea" id="RHEA-COMP:12315"/>
        <dbReference type="ChEBI" id="CHEBI:15377"/>
        <dbReference type="ChEBI" id="CHEBI:16044"/>
        <dbReference type="ChEBI" id="CHEBI:29950"/>
        <dbReference type="ChEBI" id="CHEBI:44120"/>
        <dbReference type="ChEBI" id="CHEBI:50058"/>
        <dbReference type="EC" id="1.8.4.11"/>
    </reaction>
</comment>
<dbReference type="HAMAP" id="MF_01401">
    <property type="entry name" value="MsrA"/>
    <property type="match status" value="1"/>
</dbReference>
<keyword evidence="1 4" id="KW-0560">Oxidoreductase</keyword>
<dbReference type="InterPro" id="IPR036509">
    <property type="entry name" value="Met_Sox_Rdtase_MsrA_sf"/>
</dbReference>
<dbReference type="InterPro" id="IPR002569">
    <property type="entry name" value="Met_Sox_Rdtase_MsrA_dom"/>
</dbReference>
<dbReference type="AlphaFoldDB" id="A0A932R1Y5"/>
<sequence>MREIVVFGGGCFWCTEAVFKMLRGVVSVRPGYAGGTVAGPTYEQVSSGTTGHAEVIRIEYDPGLISFGDLLTVFFGSHDPTTINRQGNDVGPQYRSVIFFTTPEQSEAAERFIQEINASSASGARIVTEVAPLEKFYEAENYHRDYFVKNKSNPYCQIVINPKLEAVKKKFAALLNDREKMS</sequence>
<evidence type="ECO:0000256" key="4">
    <source>
        <dbReference type="HAMAP-Rule" id="MF_01401"/>
    </source>
</evidence>
<dbReference type="PANTHER" id="PTHR43774">
    <property type="entry name" value="PEPTIDE METHIONINE SULFOXIDE REDUCTASE"/>
    <property type="match status" value="1"/>
</dbReference>
<feature type="active site" evidence="4">
    <location>
        <position position="11"/>
    </location>
</feature>
<comment type="caution">
    <text evidence="6">The sequence shown here is derived from an EMBL/GenBank/DDBJ whole genome shotgun (WGS) entry which is preliminary data.</text>
</comment>
<accession>A0A932R1Y5</accession>
<dbReference type="GO" id="GO:0008113">
    <property type="term" value="F:peptide-methionine (S)-S-oxide reductase activity"/>
    <property type="evidence" value="ECO:0007669"/>
    <property type="project" value="UniProtKB-UniRule"/>
</dbReference>
<reference evidence="6" key="1">
    <citation type="submission" date="2020-07" db="EMBL/GenBank/DDBJ databases">
        <title>Huge and variable diversity of episymbiotic CPR bacteria and DPANN archaea in groundwater ecosystems.</title>
        <authorList>
            <person name="He C.Y."/>
            <person name="Keren R."/>
            <person name="Whittaker M."/>
            <person name="Farag I.F."/>
            <person name="Doudna J."/>
            <person name="Cate J.H.D."/>
            <person name="Banfield J.F."/>
        </authorList>
    </citation>
    <scope>NUCLEOTIDE SEQUENCE</scope>
    <source>
        <strain evidence="6">NC_groundwater_973_Pr1_S-0.2um_54_13</strain>
    </source>
</reference>
<dbReference type="Pfam" id="PF01625">
    <property type="entry name" value="PMSR"/>
    <property type="match status" value="1"/>
</dbReference>
<evidence type="ECO:0000256" key="3">
    <source>
        <dbReference type="ARBA" id="ARBA00048782"/>
    </source>
</evidence>
<dbReference type="PANTHER" id="PTHR43774:SF1">
    <property type="entry name" value="PEPTIDE METHIONINE SULFOXIDE REDUCTASE MSRA 2"/>
    <property type="match status" value="1"/>
</dbReference>
<evidence type="ECO:0000259" key="5">
    <source>
        <dbReference type="Pfam" id="PF01625"/>
    </source>
</evidence>
<name>A0A932R1Y5_9BACT</name>
<dbReference type="EC" id="1.8.4.11" evidence="4"/>
<organism evidence="6 7">
    <name type="scientific">Candidatus Sungiibacteriota bacterium</name>
    <dbReference type="NCBI Taxonomy" id="2750080"/>
    <lineage>
        <taxon>Bacteria</taxon>
        <taxon>Candidatus Sungiibacteriota</taxon>
    </lineage>
</organism>
<evidence type="ECO:0000313" key="7">
    <source>
        <dbReference type="Proteomes" id="UP000753196"/>
    </source>
</evidence>
<evidence type="ECO:0000256" key="2">
    <source>
        <dbReference type="ARBA" id="ARBA00047806"/>
    </source>
</evidence>
<dbReference type="SUPFAM" id="SSF55068">
    <property type="entry name" value="Peptide methionine sulfoxide reductase"/>
    <property type="match status" value="1"/>
</dbReference>
<evidence type="ECO:0000256" key="1">
    <source>
        <dbReference type="ARBA" id="ARBA00023002"/>
    </source>
</evidence>
<comment type="function">
    <text evidence="4">Has an important function as a repair enzyme for proteins that have been inactivated by oxidation. Catalyzes the reversible oxidation-reduction of methionine sulfoxide in proteins to methionine.</text>
</comment>
<proteinExistence type="inferred from homology"/>
<dbReference type="EMBL" id="JACQCR010000031">
    <property type="protein sequence ID" value="MBI3630955.1"/>
    <property type="molecule type" value="Genomic_DNA"/>
</dbReference>
<protein>
    <recommendedName>
        <fullName evidence="4">Peptide methionine sulfoxide reductase MsrA</fullName>
        <shortName evidence="4">Protein-methionine-S-oxide reductase</shortName>
        <ecNumber evidence="4">1.8.4.11</ecNumber>
    </recommendedName>
    <alternativeName>
        <fullName evidence="4">Peptide-methionine (S)-S-oxide reductase</fullName>
        <shortName evidence="4">Peptide Met(O) reductase</shortName>
    </alternativeName>
</protein>
<comment type="similarity">
    <text evidence="4">Belongs to the MsrA Met sulfoxide reductase family.</text>
</comment>
<dbReference type="NCBIfam" id="TIGR00401">
    <property type="entry name" value="msrA"/>
    <property type="match status" value="1"/>
</dbReference>
<dbReference type="Proteomes" id="UP000753196">
    <property type="component" value="Unassembled WGS sequence"/>
</dbReference>
<comment type="catalytic activity">
    <reaction evidence="3 4">
        <text>[thioredoxin]-disulfide + L-methionine + H2O = L-methionine (S)-S-oxide + [thioredoxin]-dithiol</text>
        <dbReference type="Rhea" id="RHEA:19993"/>
        <dbReference type="Rhea" id="RHEA-COMP:10698"/>
        <dbReference type="Rhea" id="RHEA-COMP:10700"/>
        <dbReference type="ChEBI" id="CHEBI:15377"/>
        <dbReference type="ChEBI" id="CHEBI:29950"/>
        <dbReference type="ChEBI" id="CHEBI:50058"/>
        <dbReference type="ChEBI" id="CHEBI:57844"/>
        <dbReference type="ChEBI" id="CHEBI:58772"/>
        <dbReference type="EC" id="1.8.4.11"/>
    </reaction>
</comment>
<feature type="domain" description="Peptide methionine sulphoxide reductase MsrA" evidence="5">
    <location>
        <begin position="5"/>
        <end position="157"/>
    </location>
</feature>